<dbReference type="CDD" id="cd01949">
    <property type="entry name" value="GGDEF"/>
    <property type="match status" value="1"/>
</dbReference>
<evidence type="ECO:0000259" key="1">
    <source>
        <dbReference type="PROSITE" id="PS50887"/>
    </source>
</evidence>
<dbReference type="EC" id="2.7.7.65" evidence="2"/>
<feature type="domain" description="GGDEF" evidence="1">
    <location>
        <begin position="1"/>
        <end position="97"/>
    </location>
</feature>
<dbReference type="InterPro" id="IPR029787">
    <property type="entry name" value="Nucleotide_cyclase"/>
</dbReference>
<name>A0ABV8QFU1_9GAMM</name>
<keyword evidence="3" id="KW-1185">Reference proteome</keyword>
<evidence type="ECO:0000313" key="3">
    <source>
        <dbReference type="Proteomes" id="UP001595798"/>
    </source>
</evidence>
<accession>A0ABV8QFU1</accession>
<dbReference type="Proteomes" id="UP001595798">
    <property type="component" value="Unassembled WGS sequence"/>
</dbReference>
<dbReference type="RefSeq" id="WP_379886720.1">
    <property type="nucleotide sequence ID" value="NZ_JBHSDI010000012.1"/>
</dbReference>
<dbReference type="Gene3D" id="3.30.70.270">
    <property type="match status" value="1"/>
</dbReference>
<reference evidence="3" key="1">
    <citation type="journal article" date="2019" name="Int. J. Syst. Evol. Microbiol.">
        <title>The Global Catalogue of Microorganisms (GCM) 10K type strain sequencing project: providing services to taxonomists for standard genome sequencing and annotation.</title>
        <authorList>
            <consortium name="The Broad Institute Genomics Platform"/>
            <consortium name="The Broad Institute Genome Sequencing Center for Infectious Disease"/>
            <person name="Wu L."/>
            <person name="Ma J."/>
        </authorList>
    </citation>
    <scope>NUCLEOTIDE SEQUENCE [LARGE SCALE GENOMIC DNA]</scope>
    <source>
        <strain evidence="3">CECT 7297</strain>
    </source>
</reference>
<proteinExistence type="predicted"/>
<dbReference type="PROSITE" id="PS50887">
    <property type="entry name" value="GGDEF"/>
    <property type="match status" value="1"/>
</dbReference>
<gene>
    <name evidence="2" type="ORF">ACFOZ5_09065</name>
</gene>
<dbReference type="GO" id="GO:0052621">
    <property type="term" value="F:diguanylate cyclase activity"/>
    <property type="evidence" value="ECO:0007669"/>
    <property type="project" value="UniProtKB-EC"/>
</dbReference>
<dbReference type="EMBL" id="JBHSDI010000012">
    <property type="protein sequence ID" value="MFC4259176.1"/>
    <property type="molecule type" value="Genomic_DNA"/>
</dbReference>
<dbReference type="InterPro" id="IPR043128">
    <property type="entry name" value="Rev_trsase/Diguanyl_cyclase"/>
</dbReference>
<comment type="caution">
    <text evidence="2">The sequence shown here is derived from an EMBL/GenBank/DDBJ whole genome shotgun (WGS) entry which is preliminary data.</text>
</comment>
<dbReference type="Pfam" id="PF00990">
    <property type="entry name" value="GGDEF"/>
    <property type="match status" value="1"/>
</dbReference>
<protein>
    <submittedName>
        <fullName evidence="2">Diguanylate cyclase domain-containing protein</fullName>
        <ecNumber evidence="2">2.7.7.65</ecNumber>
    </submittedName>
</protein>
<dbReference type="NCBIfam" id="TIGR00254">
    <property type="entry name" value="GGDEF"/>
    <property type="match status" value="1"/>
</dbReference>
<keyword evidence="2" id="KW-0808">Transferase</keyword>
<dbReference type="InterPro" id="IPR000160">
    <property type="entry name" value="GGDEF_dom"/>
</dbReference>
<evidence type="ECO:0000313" key="2">
    <source>
        <dbReference type="EMBL" id="MFC4259176.1"/>
    </source>
</evidence>
<dbReference type="SUPFAM" id="SSF55073">
    <property type="entry name" value="Nucleotide cyclase"/>
    <property type="match status" value="1"/>
</dbReference>
<dbReference type="PANTHER" id="PTHR46663:SF3">
    <property type="entry name" value="SLL0267 PROTEIN"/>
    <property type="match status" value="1"/>
</dbReference>
<dbReference type="PANTHER" id="PTHR46663">
    <property type="entry name" value="DIGUANYLATE CYCLASE DGCT-RELATED"/>
    <property type="match status" value="1"/>
</dbReference>
<sequence length="97" mass="10388">MDQVNSVDGNLSAASDQLLQEMARRLRAVLRESDILSRLGGDEFVVLLHDVAAANDAALVARKLLDAALESVNVVGQECRVTASIGISVYPEHGEDQ</sequence>
<organism evidence="2 3">
    <name type="scientific">Marinobacter lacisalsi</name>
    <dbReference type="NCBI Taxonomy" id="475979"/>
    <lineage>
        <taxon>Bacteria</taxon>
        <taxon>Pseudomonadati</taxon>
        <taxon>Pseudomonadota</taxon>
        <taxon>Gammaproteobacteria</taxon>
        <taxon>Pseudomonadales</taxon>
        <taxon>Marinobacteraceae</taxon>
        <taxon>Marinobacter</taxon>
    </lineage>
</organism>
<dbReference type="InterPro" id="IPR052163">
    <property type="entry name" value="DGC-Regulatory_Protein"/>
</dbReference>
<keyword evidence="2" id="KW-0548">Nucleotidyltransferase</keyword>